<dbReference type="PANTHER" id="PTHR48108:SF6">
    <property type="entry name" value="CBS DOMAIN-CONTAINING PROTEIN CBSX1, CHLOROPLASTIC"/>
    <property type="match status" value="1"/>
</dbReference>
<protein>
    <recommendedName>
        <fullName evidence="3">CBS domain-containing protein</fullName>
    </recommendedName>
</protein>
<sequence length="200" mass="21172">MIVREVMTREPVTVSPTADAKSALALMADRSITMLPVVDARGNLRGVVSEPDLLRDRVEPDQRLHERPLPDAPSLAPVHVVDVMTTGVHSVTADTDVADAVQLLVSTGVKSLPVVGRHGSVEGVLSRSDVVRAVARSDEALELAIDDLFARGGLAAWTAHVKDGVAEITGTGPRRQASLARALARTITGVTGVRVREEAE</sequence>
<dbReference type="Gene3D" id="3.10.580.10">
    <property type="entry name" value="CBS-domain"/>
    <property type="match status" value="1"/>
</dbReference>
<dbReference type="InterPro" id="IPR000644">
    <property type="entry name" value="CBS_dom"/>
</dbReference>
<dbReference type="PANTHER" id="PTHR48108">
    <property type="entry name" value="CBS DOMAIN-CONTAINING PROTEIN CBSX2, CHLOROPLASTIC"/>
    <property type="match status" value="1"/>
</dbReference>
<feature type="domain" description="CBS" evidence="3">
    <location>
        <begin position="7"/>
        <end position="63"/>
    </location>
</feature>
<dbReference type="EMBL" id="BAAAQQ010000007">
    <property type="protein sequence ID" value="GAA2121618.1"/>
    <property type="molecule type" value="Genomic_DNA"/>
</dbReference>
<evidence type="ECO:0000313" key="5">
    <source>
        <dbReference type="Proteomes" id="UP001500575"/>
    </source>
</evidence>
<name>A0ABP5JRD1_9ACTN</name>
<dbReference type="Proteomes" id="UP001500575">
    <property type="component" value="Unassembled WGS sequence"/>
</dbReference>
<organism evidence="4 5">
    <name type="scientific">Nocardioides bigeumensis</name>
    <dbReference type="NCBI Taxonomy" id="433657"/>
    <lineage>
        <taxon>Bacteria</taxon>
        <taxon>Bacillati</taxon>
        <taxon>Actinomycetota</taxon>
        <taxon>Actinomycetes</taxon>
        <taxon>Propionibacteriales</taxon>
        <taxon>Nocardioidaceae</taxon>
        <taxon>Nocardioides</taxon>
    </lineage>
</organism>
<keyword evidence="1" id="KW-0677">Repeat</keyword>
<dbReference type="PROSITE" id="PS51371">
    <property type="entry name" value="CBS"/>
    <property type="match status" value="2"/>
</dbReference>
<evidence type="ECO:0000256" key="2">
    <source>
        <dbReference type="PROSITE-ProRule" id="PRU00703"/>
    </source>
</evidence>
<comment type="caution">
    <text evidence="4">The sequence shown here is derived from an EMBL/GenBank/DDBJ whole genome shotgun (WGS) entry which is preliminary data.</text>
</comment>
<keyword evidence="5" id="KW-1185">Reference proteome</keyword>
<accession>A0ABP5JRD1</accession>
<evidence type="ECO:0000259" key="3">
    <source>
        <dbReference type="PROSITE" id="PS51371"/>
    </source>
</evidence>
<evidence type="ECO:0000313" key="4">
    <source>
        <dbReference type="EMBL" id="GAA2121618.1"/>
    </source>
</evidence>
<reference evidence="5" key="1">
    <citation type="journal article" date="2019" name="Int. J. Syst. Evol. Microbiol.">
        <title>The Global Catalogue of Microorganisms (GCM) 10K type strain sequencing project: providing services to taxonomists for standard genome sequencing and annotation.</title>
        <authorList>
            <consortium name="The Broad Institute Genomics Platform"/>
            <consortium name="The Broad Institute Genome Sequencing Center for Infectious Disease"/>
            <person name="Wu L."/>
            <person name="Ma J."/>
        </authorList>
    </citation>
    <scope>NUCLEOTIDE SEQUENCE [LARGE SCALE GENOMIC DNA]</scope>
    <source>
        <strain evidence="5">JCM 16021</strain>
    </source>
</reference>
<gene>
    <name evidence="4" type="ORF">GCM10009843_16050</name>
</gene>
<dbReference type="InterPro" id="IPR046342">
    <property type="entry name" value="CBS_dom_sf"/>
</dbReference>
<feature type="domain" description="CBS" evidence="3">
    <location>
        <begin position="84"/>
        <end position="141"/>
    </location>
</feature>
<proteinExistence type="predicted"/>
<dbReference type="SMART" id="SM00116">
    <property type="entry name" value="CBS"/>
    <property type="match status" value="2"/>
</dbReference>
<keyword evidence="2" id="KW-0129">CBS domain</keyword>
<dbReference type="Pfam" id="PF00571">
    <property type="entry name" value="CBS"/>
    <property type="match status" value="2"/>
</dbReference>
<evidence type="ECO:0000256" key="1">
    <source>
        <dbReference type="ARBA" id="ARBA00022737"/>
    </source>
</evidence>
<dbReference type="SUPFAM" id="SSF54631">
    <property type="entry name" value="CBS-domain pair"/>
    <property type="match status" value="1"/>
</dbReference>
<dbReference type="InterPro" id="IPR051462">
    <property type="entry name" value="CBS_domain-containing"/>
</dbReference>